<dbReference type="PANTHER" id="PTHR22589">
    <property type="entry name" value="CARNITINE O-ACYLTRANSFERASE"/>
    <property type="match status" value="1"/>
</dbReference>
<dbReference type="AlphaFoldDB" id="A0AAV7JII5"/>
<dbReference type="PANTHER" id="PTHR22589:SF16">
    <property type="entry name" value="CARNITINE O-PALMITOYLTRANSFERASE 2, MITOCHONDRIAL"/>
    <property type="match status" value="1"/>
</dbReference>
<dbReference type="Proteomes" id="UP001165289">
    <property type="component" value="Unassembled WGS sequence"/>
</dbReference>
<evidence type="ECO:0000256" key="2">
    <source>
        <dbReference type="ARBA" id="ARBA00022679"/>
    </source>
</evidence>
<evidence type="ECO:0000256" key="5">
    <source>
        <dbReference type="RuleBase" id="RU003801"/>
    </source>
</evidence>
<dbReference type="GO" id="GO:0005739">
    <property type="term" value="C:mitochondrion"/>
    <property type="evidence" value="ECO:0007669"/>
    <property type="project" value="TreeGrafter"/>
</dbReference>
<dbReference type="Gene3D" id="3.30.559.70">
    <property type="entry name" value="Choline/Carnitine o-acyltransferase, domain 2"/>
    <property type="match status" value="1"/>
</dbReference>
<name>A0AAV7JII5_9METZ</name>
<comment type="caution">
    <text evidence="7">The sequence shown here is derived from an EMBL/GenBank/DDBJ whole genome shotgun (WGS) entry which is preliminary data.</text>
</comment>
<dbReference type="EMBL" id="JAKMXF010000328">
    <property type="protein sequence ID" value="KAI6648648.1"/>
    <property type="molecule type" value="Genomic_DNA"/>
</dbReference>
<keyword evidence="8" id="KW-1185">Reference proteome</keyword>
<evidence type="ECO:0000256" key="1">
    <source>
        <dbReference type="ARBA" id="ARBA00005232"/>
    </source>
</evidence>
<keyword evidence="2 5" id="KW-0808">Transferase</keyword>
<organism evidence="7 8">
    <name type="scientific">Oopsacas minuta</name>
    <dbReference type="NCBI Taxonomy" id="111878"/>
    <lineage>
        <taxon>Eukaryota</taxon>
        <taxon>Metazoa</taxon>
        <taxon>Porifera</taxon>
        <taxon>Hexactinellida</taxon>
        <taxon>Hexasterophora</taxon>
        <taxon>Lyssacinosida</taxon>
        <taxon>Leucopsacidae</taxon>
        <taxon>Oopsacas</taxon>
    </lineage>
</organism>
<dbReference type="Pfam" id="PF00755">
    <property type="entry name" value="Carn_acyltransf"/>
    <property type="match status" value="1"/>
</dbReference>
<feature type="active site" description="Proton acceptor" evidence="4">
    <location>
        <position position="369"/>
    </location>
</feature>
<evidence type="ECO:0000256" key="4">
    <source>
        <dbReference type="PIRSR" id="PIRSR600542-1"/>
    </source>
</evidence>
<dbReference type="InterPro" id="IPR039551">
    <property type="entry name" value="Cho/carn_acyl_trans"/>
</dbReference>
<evidence type="ECO:0000313" key="7">
    <source>
        <dbReference type="EMBL" id="KAI6648648.1"/>
    </source>
</evidence>
<keyword evidence="3 5" id="KW-0012">Acyltransferase</keyword>
<dbReference type="InterPro" id="IPR000542">
    <property type="entry name" value="Carn_acyl_trans"/>
</dbReference>
<evidence type="ECO:0000256" key="3">
    <source>
        <dbReference type="ARBA" id="ARBA00023315"/>
    </source>
</evidence>
<dbReference type="Gene3D" id="3.30.559.10">
    <property type="entry name" value="Chloramphenicol acetyltransferase-like domain"/>
    <property type="match status" value="1"/>
</dbReference>
<comment type="similarity">
    <text evidence="1 5">Belongs to the carnitine/choline acetyltransferase family.</text>
</comment>
<protein>
    <submittedName>
        <fullName evidence="7">Carnitine O-palmitoyltransferase 2, mitochondrial</fullName>
    </submittedName>
</protein>
<accession>A0AAV7JII5</accession>
<dbReference type="InterPro" id="IPR023213">
    <property type="entry name" value="CAT-like_dom_sf"/>
</dbReference>
<sequence length="646" mass="73271">MLKYPLTQTVNIIFWNRKCLSHFSNIFPHSAYLEKSTLPTLYFQPYLPQLPIPTLQNSCQLYLTAVKPLLNSEQYSHISSLVDKLQTEGRHLQYELVARNKLNKQTSYITGPWTDRYLRDRSSVVLTHNAFIGLKPDLQTMDPLKRAAKMISITARFKASLLDGQLKPMIYHTQPIKSDTESYARLMKLLPGRLKIYTSYLYYKAYPLDMVQFSNLFNSTRIPMPEKDILTCNTNARHICVVVNGNFYTFDVFLPDKSVLSTDEIYNNLLKIKQGSGDYPKHPVSILTAADRDTWTSARAELVQIELNAKSIKLIDESLYILCLDSQESVSASEYTKAMLHGDGINRWFDKSFQLIFQPNGHCSIHFEHSWGDGVALLRLFNALYEQSKITSVDPQNIQLNDAKVNEVKFELTDNLIQTIEKVKTEFYTRTKGLKVQELQIIRAGKHYFKKVELSSDAVIQLAIQMAYFLISGGKTAATYESASTSAFKHGRTETVRPCTFETLQCTKAILNGKLSTPQLLELMKACSRKHSTLVKQAVMGKGFDRHLFGLSCLANELGGTIPKIFTDEVHKYINHFTMSTSTLDSEAVLVGGFAPVVHDGYGIGYGIREDRIEANVTAYEGREVKQFTDALTNSINMLLDLLDEK</sequence>
<dbReference type="InterPro" id="IPR042231">
    <property type="entry name" value="Cho/carn_acyl_trans_2"/>
</dbReference>
<dbReference type="PROSITE" id="PS00440">
    <property type="entry name" value="ACYLTRANSF_C_2"/>
    <property type="match status" value="1"/>
</dbReference>
<feature type="domain" description="Choline/carnitine acyltransferase" evidence="6">
    <location>
        <begin position="50"/>
        <end position="633"/>
    </location>
</feature>
<reference evidence="7 8" key="1">
    <citation type="journal article" date="2023" name="BMC Biol.">
        <title>The compact genome of the sponge Oopsacas minuta (Hexactinellida) is lacking key metazoan core genes.</title>
        <authorList>
            <person name="Santini S."/>
            <person name="Schenkelaars Q."/>
            <person name="Jourda C."/>
            <person name="Duchesne M."/>
            <person name="Belahbib H."/>
            <person name="Rocher C."/>
            <person name="Selva M."/>
            <person name="Riesgo A."/>
            <person name="Vervoort M."/>
            <person name="Leys S.P."/>
            <person name="Kodjabachian L."/>
            <person name="Le Bivic A."/>
            <person name="Borchiellini C."/>
            <person name="Claverie J.M."/>
            <person name="Renard E."/>
        </authorList>
    </citation>
    <scope>NUCLEOTIDE SEQUENCE [LARGE SCALE GENOMIC DNA]</scope>
    <source>
        <strain evidence="7">SPO-2</strain>
    </source>
</reference>
<evidence type="ECO:0000259" key="6">
    <source>
        <dbReference type="Pfam" id="PF00755"/>
    </source>
</evidence>
<gene>
    <name evidence="7" type="ORF">LOD99_8005</name>
</gene>
<dbReference type="SUPFAM" id="SSF52777">
    <property type="entry name" value="CoA-dependent acyltransferases"/>
    <property type="match status" value="2"/>
</dbReference>
<dbReference type="GO" id="GO:0004095">
    <property type="term" value="F:carnitine O-palmitoyltransferase activity"/>
    <property type="evidence" value="ECO:0007669"/>
    <property type="project" value="TreeGrafter"/>
</dbReference>
<proteinExistence type="inferred from homology"/>
<evidence type="ECO:0000313" key="8">
    <source>
        <dbReference type="Proteomes" id="UP001165289"/>
    </source>
</evidence>
<dbReference type="GO" id="GO:0006635">
    <property type="term" value="P:fatty acid beta-oxidation"/>
    <property type="evidence" value="ECO:0007669"/>
    <property type="project" value="TreeGrafter"/>
</dbReference>